<keyword evidence="2" id="KW-1185">Reference proteome</keyword>
<dbReference type="EMBL" id="JAIWYP010000004">
    <property type="protein sequence ID" value="KAH3835772.1"/>
    <property type="molecule type" value="Genomic_DNA"/>
</dbReference>
<proteinExistence type="predicted"/>
<sequence length="82" mass="9244">MSSGSCAYCNMNPPRIPERLLSDLHFVQDPIMKDVEYTDFVELYGTETDDTGRPSAAEIQSTPDRDKKFKNVLVGSKFHSLC</sequence>
<comment type="caution">
    <text evidence="1">The sequence shown here is derived from an EMBL/GenBank/DDBJ whole genome shotgun (WGS) entry which is preliminary data.</text>
</comment>
<dbReference type="AlphaFoldDB" id="A0A9D4QMN1"/>
<dbReference type="Proteomes" id="UP000828390">
    <property type="component" value="Unassembled WGS sequence"/>
</dbReference>
<reference evidence="1" key="2">
    <citation type="submission" date="2020-11" db="EMBL/GenBank/DDBJ databases">
        <authorList>
            <person name="McCartney M.A."/>
            <person name="Auch B."/>
            <person name="Kono T."/>
            <person name="Mallez S."/>
            <person name="Becker A."/>
            <person name="Gohl D.M."/>
            <person name="Silverstein K.A.T."/>
            <person name="Koren S."/>
            <person name="Bechman K.B."/>
            <person name="Herman A."/>
            <person name="Abrahante J.E."/>
            <person name="Garbe J."/>
        </authorList>
    </citation>
    <scope>NUCLEOTIDE SEQUENCE</scope>
    <source>
        <strain evidence="1">Duluth1</strain>
        <tissue evidence="1">Whole animal</tissue>
    </source>
</reference>
<gene>
    <name evidence="1" type="ORF">DPMN_109135</name>
</gene>
<reference evidence="1" key="1">
    <citation type="journal article" date="2019" name="bioRxiv">
        <title>The Genome of the Zebra Mussel, Dreissena polymorpha: A Resource for Invasive Species Research.</title>
        <authorList>
            <person name="McCartney M.A."/>
            <person name="Auch B."/>
            <person name="Kono T."/>
            <person name="Mallez S."/>
            <person name="Zhang Y."/>
            <person name="Obille A."/>
            <person name="Becker A."/>
            <person name="Abrahante J.E."/>
            <person name="Garbe J."/>
            <person name="Badalamenti J.P."/>
            <person name="Herman A."/>
            <person name="Mangelson H."/>
            <person name="Liachko I."/>
            <person name="Sullivan S."/>
            <person name="Sone E.D."/>
            <person name="Koren S."/>
            <person name="Silverstein K.A.T."/>
            <person name="Beckman K.B."/>
            <person name="Gohl D.M."/>
        </authorList>
    </citation>
    <scope>NUCLEOTIDE SEQUENCE</scope>
    <source>
        <strain evidence="1">Duluth1</strain>
        <tissue evidence="1">Whole animal</tissue>
    </source>
</reference>
<organism evidence="1 2">
    <name type="scientific">Dreissena polymorpha</name>
    <name type="common">Zebra mussel</name>
    <name type="synonym">Mytilus polymorpha</name>
    <dbReference type="NCBI Taxonomy" id="45954"/>
    <lineage>
        <taxon>Eukaryota</taxon>
        <taxon>Metazoa</taxon>
        <taxon>Spiralia</taxon>
        <taxon>Lophotrochozoa</taxon>
        <taxon>Mollusca</taxon>
        <taxon>Bivalvia</taxon>
        <taxon>Autobranchia</taxon>
        <taxon>Heteroconchia</taxon>
        <taxon>Euheterodonta</taxon>
        <taxon>Imparidentia</taxon>
        <taxon>Neoheterodontei</taxon>
        <taxon>Myida</taxon>
        <taxon>Dreissenoidea</taxon>
        <taxon>Dreissenidae</taxon>
        <taxon>Dreissena</taxon>
    </lineage>
</organism>
<evidence type="ECO:0000313" key="1">
    <source>
        <dbReference type="EMBL" id="KAH3835772.1"/>
    </source>
</evidence>
<protein>
    <submittedName>
        <fullName evidence="1">Uncharacterized protein</fullName>
    </submittedName>
</protein>
<accession>A0A9D4QMN1</accession>
<evidence type="ECO:0000313" key="2">
    <source>
        <dbReference type="Proteomes" id="UP000828390"/>
    </source>
</evidence>
<name>A0A9D4QMN1_DREPO</name>